<feature type="transmembrane region" description="Helical" evidence="1">
    <location>
        <begin position="58"/>
        <end position="77"/>
    </location>
</feature>
<evidence type="ECO:0000313" key="3">
    <source>
        <dbReference type="Proteomes" id="UP000032221"/>
    </source>
</evidence>
<dbReference type="STRING" id="280871.TL10_04570"/>
<gene>
    <name evidence="2" type="ORF">TL10_04570</name>
</gene>
<feature type="transmembrane region" description="Helical" evidence="1">
    <location>
        <begin position="20"/>
        <end position="43"/>
    </location>
</feature>
<dbReference type="RefSeq" id="WP_043395787.1">
    <property type="nucleotide sequence ID" value="NZ_JXST01000005.1"/>
</dbReference>
<keyword evidence="1" id="KW-0472">Membrane</keyword>
<comment type="caution">
    <text evidence="2">The sequence shown here is derived from an EMBL/GenBank/DDBJ whole genome shotgun (WGS) entry which is preliminary data.</text>
</comment>
<feature type="transmembrane region" description="Helical" evidence="1">
    <location>
        <begin position="115"/>
        <end position="135"/>
    </location>
</feature>
<protein>
    <submittedName>
        <fullName evidence="2">Membrane protein</fullName>
    </submittedName>
</protein>
<keyword evidence="1" id="KW-1133">Transmembrane helix</keyword>
<name>A0A0D1LPW9_9MYCO</name>
<dbReference type="OrthoDB" id="4566092at2"/>
<reference evidence="2 3" key="1">
    <citation type="submission" date="2015-01" db="EMBL/GenBank/DDBJ databases">
        <title>Genome sequence of Mycobacterium llatzerense and Mycobacterium immunogenum recovered from brain abscess.</title>
        <authorList>
            <person name="Greninger A.L."/>
            <person name="Langelier C."/>
            <person name="Cunningham G."/>
            <person name="Chiu C.Y."/>
            <person name="Miller S."/>
        </authorList>
    </citation>
    <scope>NUCLEOTIDE SEQUENCE [LARGE SCALE GENOMIC DNA]</scope>
    <source>
        <strain evidence="2 3">CLUC14</strain>
    </source>
</reference>
<organism evidence="2 3">
    <name type="scientific">Mycolicibacterium llatzerense</name>
    <dbReference type="NCBI Taxonomy" id="280871"/>
    <lineage>
        <taxon>Bacteria</taxon>
        <taxon>Bacillati</taxon>
        <taxon>Actinomycetota</taxon>
        <taxon>Actinomycetes</taxon>
        <taxon>Mycobacteriales</taxon>
        <taxon>Mycobacteriaceae</taxon>
        <taxon>Mycolicibacterium</taxon>
    </lineage>
</organism>
<keyword evidence="1" id="KW-0812">Transmembrane</keyword>
<proteinExistence type="predicted"/>
<evidence type="ECO:0000313" key="2">
    <source>
        <dbReference type="EMBL" id="KIU18096.1"/>
    </source>
</evidence>
<dbReference type="Proteomes" id="UP000032221">
    <property type="component" value="Unassembled WGS sequence"/>
</dbReference>
<sequence length="139" mass="14388">MTAINPGLHTRPLSDSSDSLLRFALRVDGTLCSLTGLLMAFTADPLSRLSGLSATSEWIIGAVLVVWGFALYVLAAVPRIRRVGTGVLIGNLVGTVAVFGVLASGVLPLTAAGNVLVLAIMAVGLGCAWLQYLGVRRLA</sequence>
<accession>A0A0D1LPW9</accession>
<keyword evidence="3" id="KW-1185">Reference proteome</keyword>
<feature type="transmembrane region" description="Helical" evidence="1">
    <location>
        <begin position="89"/>
        <end position="109"/>
    </location>
</feature>
<dbReference type="PATRIC" id="fig|280871.6.peg.936"/>
<dbReference type="EMBL" id="JXST01000005">
    <property type="protein sequence ID" value="KIU18096.1"/>
    <property type="molecule type" value="Genomic_DNA"/>
</dbReference>
<evidence type="ECO:0000256" key="1">
    <source>
        <dbReference type="SAM" id="Phobius"/>
    </source>
</evidence>
<dbReference type="AlphaFoldDB" id="A0A0D1LPW9"/>